<dbReference type="EMBL" id="MWPH01000004">
    <property type="protein sequence ID" value="OVE83266.1"/>
    <property type="molecule type" value="Genomic_DNA"/>
</dbReference>
<comment type="caution">
    <text evidence="3">The sequence shown here is derived from an EMBL/GenBank/DDBJ whole genome shotgun (WGS) entry which is preliminary data.</text>
</comment>
<organism evidence="3 4">
    <name type="scientific">Natronolimnobius baerhuensis</name>
    <dbReference type="NCBI Taxonomy" id="253108"/>
    <lineage>
        <taxon>Archaea</taxon>
        <taxon>Methanobacteriati</taxon>
        <taxon>Methanobacteriota</taxon>
        <taxon>Stenosarchaea group</taxon>
        <taxon>Halobacteria</taxon>
        <taxon>Halobacteriales</taxon>
        <taxon>Natrialbaceae</taxon>
        <taxon>Natronolimnobius</taxon>
    </lineage>
</organism>
<dbReference type="Pfam" id="PF24035">
    <property type="entry name" value="DUF7344"/>
    <property type="match status" value="1"/>
</dbReference>
<proteinExistence type="predicted"/>
<dbReference type="InterPro" id="IPR036388">
    <property type="entry name" value="WH-like_DNA-bd_sf"/>
</dbReference>
<accession>A0A202E4P2</accession>
<reference evidence="3 4" key="1">
    <citation type="submission" date="2017-02" db="EMBL/GenBank/DDBJ databases">
        <title>Natronthermophilus aegyptiacus gen. nov.,sp. nov., an aerobic, extremely halophilic alkalithermophilic archaeon isolated from the athalassohaline Wadi An Natrun, Egypt.</title>
        <authorList>
            <person name="Zhao B."/>
        </authorList>
    </citation>
    <scope>NUCLEOTIDE SEQUENCE [LARGE SCALE GENOMIC DNA]</scope>
    <source>
        <strain evidence="3 4">CGMCC 1.3597</strain>
    </source>
</reference>
<feature type="compositionally biased region" description="Low complexity" evidence="1">
    <location>
        <begin position="28"/>
        <end position="39"/>
    </location>
</feature>
<dbReference type="InterPro" id="IPR055768">
    <property type="entry name" value="DUF7344"/>
</dbReference>
<keyword evidence="4" id="KW-1185">Reference proteome</keyword>
<evidence type="ECO:0000313" key="3">
    <source>
        <dbReference type="EMBL" id="OVE83266.1"/>
    </source>
</evidence>
<evidence type="ECO:0000259" key="2">
    <source>
        <dbReference type="Pfam" id="PF24035"/>
    </source>
</evidence>
<feature type="domain" description="DUF7344" evidence="2">
    <location>
        <begin position="41"/>
        <end position="123"/>
    </location>
</feature>
<sequence length="133" mass="14163">MLPVVSDPESLTPMSGTASDAQDESSDESTANTHAADAATDPRRRAILEYLSAQAETESVPIADLADHLLSTDHADERGTLAACGDALIGTKRRIRISLRHHHVPKLVEAGLLEFDLERNTVSLQAAGSDHVA</sequence>
<name>A0A202E4P2_9EURY</name>
<evidence type="ECO:0000313" key="4">
    <source>
        <dbReference type="Proteomes" id="UP000196084"/>
    </source>
</evidence>
<dbReference type="OrthoDB" id="247722at2157"/>
<dbReference type="Gene3D" id="1.10.10.10">
    <property type="entry name" value="Winged helix-like DNA-binding domain superfamily/Winged helix DNA-binding domain"/>
    <property type="match status" value="1"/>
</dbReference>
<dbReference type="AlphaFoldDB" id="A0A202E4P2"/>
<gene>
    <name evidence="3" type="ORF">B2G88_17875</name>
</gene>
<dbReference type="Proteomes" id="UP000196084">
    <property type="component" value="Unassembled WGS sequence"/>
</dbReference>
<evidence type="ECO:0000256" key="1">
    <source>
        <dbReference type="SAM" id="MobiDB-lite"/>
    </source>
</evidence>
<feature type="region of interest" description="Disordered" evidence="1">
    <location>
        <begin position="1"/>
        <end position="43"/>
    </location>
</feature>
<protein>
    <recommendedName>
        <fullName evidence="2">DUF7344 domain-containing protein</fullName>
    </recommendedName>
</protein>